<keyword evidence="10 12" id="KW-0443">Lipid metabolism</keyword>
<dbReference type="EMBL" id="PQGG01000013">
    <property type="protein sequence ID" value="POP53625.1"/>
    <property type="molecule type" value="Genomic_DNA"/>
</dbReference>
<reference evidence="14 16" key="2">
    <citation type="submission" date="2018-10" db="EMBL/GenBank/DDBJ databases">
        <title>Draft genome sequence of Zhongshania sp. DSW25-10.</title>
        <authorList>
            <person name="Oh J."/>
        </authorList>
    </citation>
    <scope>NUCLEOTIDE SEQUENCE [LARGE SCALE GENOMIC DNA]</scope>
    <source>
        <strain evidence="14 16">DSW25-10</strain>
    </source>
</reference>
<dbReference type="InterPro" id="IPR015870">
    <property type="entry name" value="UDP-acyl_N-AcGlcN_deAcase_N"/>
</dbReference>
<feature type="binding site" evidence="12">
    <location>
        <position position="241"/>
    </location>
    <ligand>
        <name>Zn(2+)</name>
        <dbReference type="ChEBI" id="CHEBI:29105"/>
    </ligand>
</feature>
<evidence type="ECO:0000256" key="12">
    <source>
        <dbReference type="HAMAP-Rule" id="MF_00388"/>
    </source>
</evidence>
<reference evidence="13" key="1">
    <citation type="submission" date="2018-01" db="EMBL/GenBank/DDBJ databases">
        <authorList>
            <person name="Yu X.-D."/>
        </authorList>
    </citation>
    <scope>NUCLEOTIDE SEQUENCE</scope>
    <source>
        <strain evidence="13">ZX-21</strain>
    </source>
</reference>
<keyword evidence="7 12" id="KW-0479">Metal-binding</keyword>
<dbReference type="AlphaFoldDB" id="A0A2S4HI11"/>
<evidence type="ECO:0000313" key="15">
    <source>
        <dbReference type="Proteomes" id="UP000237222"/>
    </source>
</evidence>
<feature type="binding site" evidence="12">
    <location>
        <position position="237"/>
    </location>
    <ligand>
        <name>Zn(2+)</name>
        <dbReference type="ChEBI" id="CHEBI:29105"/>
    </ligand>
</feature>
<evidence type="ECO:0000256" key="6">
    <source>
        <dbReference type="ARBA" id="ARBA00022556"/>
    </source>
</evidence>
<evidence type="ECO:0000256" key="2">
    <source>
        <dbReference type="ARBA" id="ARBA00002923"/>
    </source>
</evidence>
<keyword evidence="6 12" id="KW-0441">Lipid A biosynthesis</keyword>
<dbReference type="Proteomes" id="UP000237222">
    <property type="component" value="Unassembled WGS sequence"/>
</dbReference>
<comment type="pathway">
    <text evidence="3 12">Glycolipid biosynthesis; lipid IV(A) biosynthesis; lipid IV(A) from (3R)-3-hydroxytetradecanoyl-[acyl-carrier-protein] and UDP-N-acetyl-alpha-D-glucosamine: step 2/6.</text>
</comment>
<evidence type="ECO:0000313" key="14">
    <source>
        <dbReference type="EMBL" id="RNL61713.1"/>
    </source>
</evidence>
<gene>
    <name evidence="12" type="primary">lpxC</name>
    <name evidence="13" type="ORF">C0068_06265</name>
    <name evidence="14" type="ORF">D0911_11885</name>
</gene>
<comment type="catalytic activity">
    <reaction evidence="11 12">
        <text>a UDP-3-O-[(3R)-3-hydroxyacyl]-N-acetyl-alpha-D-glucosamine + H2O = a UDP-3-O-[(3R)-3-hydroxyacyl]-alpha-D-glucosamine + acetate</text>
        <dbReference type="Rhea" id="RHEA:67816"/>
        <dbReference type="ChEBI" id="CHEBI:15377"/>
        <dbReference type="ChEBI" id="CHEBI:30089"/>
        <dbReference type="ChEBI" id="CHEBI:137740"/>
        <dbReference type="ChEBI" id="CHEBI:173225"/>
        <dbReference type="EC" id="3.5.1.108"/>
    </reaction>
</comment>
<dbReference type="InterPro" id="IPR011334">
    <property type="entry name" value="UDP-acyl_GlcNac_deAcase_C"/>
</dbReference>
<dbReference type="Gene3D" id="3.30.230.20">
    <property type="entry name" value="lpxc deacetylase, domain 1"/>
    <property type="match status" value="1"/>
</dbReference>
<dbReference type="Gene3D" id="3.30.1700.10">
    <property type="entry name" value="lpxc deacetylase, domain 2"/>
    <property type="match status" value="1"/>
</dbReference>
<evidence type="ECO:0000256" key="9">
    <source>
        <dbReference type="ARBA" id="ARBA00022833"/>
    </source>
</evidence>
<dbReference type="Pfam" id="PF03331">
    <property type="entry name" value="LpxC"/>
    <property type="match status" value="1"/>
</dbReference>
<keyword evidence="16" id="KW-1185">Reference proteome</keyword>
<dbReference type="InterPro" id="IPR004463">
    <property type="entry name" value="UDP-acyl_GlcNac_deAcase"/>
</dbReference>
<dbReference type="HAMAP" id="MF_00388">
    <property type="entry name" value="LpxC"/>
    <property type="match status" value="1"/>
</dbReference>
<evidence type="ECO:0000256" key="8">
    <source>
        <dbReference type="ARBA" id="ARBA00022801"/>
    </source>
</evidence>
<dbReference type="GO" id="GO:0009245">
    <property type="term" value="P:lipid A biosynthetic process"/>
    <property type="evidence" value="ECO:0007669"/>
    <property type="project" value="UniProtKB-UniRule"/>
</dbReference>
<dbReference type="EMBL" id="RHGB01000012">
    <property type="protein sequence ID" value="RNL61713.1"/>
    <property type="molecule type" value="Genomic_DNA"/>
</dbReference>
<dbReference type="GO" id="GO:0103117">
    <property type="term" value="F:UDP-3-O-acyl-N-acetylglucosamine deacetylase activity"/>
    <property type="evidence" value="ECO:0007669"/>
    <property type="project" value="UniProtKB-UniRule"/>
</dbReference>
<protein>
    <recommendedName>
        <fullName evidence="4 12">UDP-3-O-acyl-N-acetylglucosamine deacetylase</fullName>
        <shortName evidence="12">UDP-3-O-acyl-GlcNAc deacetylase</shortName>
        <ecNumber evidence="4 12">3.5.1.108</ecNumber>
    </recommendedName>
    <alternativeName>
        <fullName evidence="12">UDP-3-O-[R-3-hydroxymyristoyl]-N-acetylglucosamine deacetylase</fullName>
    </alternativeName>
</protein>
<dbReference type="GO" id="GO:0016020">
    <property type="term" value="C:membrane"/>
    <property type="evidence" value="ECO:0007669"/>
    <property type="project" value="GOC"/>
</dbReference>
<dbReference type="NCBIfam" id="TIGR00325">
    <property type="entry name" value="lpxC"/>
    <property type="match status" value="1"/>
</dbReference>
<evidence type="ECO:0000313" key="16">
    <source>
        <dbReference type="Proteomes" id="UP000274695"/>
    </source>
</evidence>
<dbReference type="PANTHER" id="PTHR33694">
    <property type="entry name" value="UDP-3-O-ACYL-N-ACETYLGLUCOSAMINE DEACETYLASE 1, MITOCHONDRIAL-RELATED"/>
    <property type="match status" value="1"/>
</dbReference>
<accession>A0A2S4HI11</accession>
<sequence length="303" mass="33223">MIKQRTLRNTIRATGIGLHSGEKVYLTLKPAPVDTGVIFRRTDLNPVVEIHAHAENVGDTTLSTTLMNGDVRVSTVEHLLSAMAGLGIDNAYVEVSASEVPIMDGSAGPFVFLIQSAGIEEQNAPKKFIRIKRAVTVKDGDKVASFLPFDGFKVSFTIDFDHPVFKDRVGHAELDFSSTSFVKEVSRARTFGFMHEIEYLRSKGLAQGGSVDNAIVVDEYRILNEDGLRYEDEFVKHKVLDAIGDLYLLGTSLIGEFKAHKSGHGLNNVSLRALIKDTDAWEWVTFEDPADAPISYLAPAAVA</sequence>
<dbReference type="UniPathway" id="UPA00359">
    <property type="reaction ID" value="UER00478"/>
</dbReference>
<proteinExistence type="inferred from homology"/>
<evidence type="ECO:0000256" key="3">
    <source>
        <dbReference type="ARBA" id="ARBA00005002"/>
    </source>
</evidence>
<evidence type="ECO:0000256" key="4">
    <source>
        <dbReference type="ARBA" id="ARBA00012745"/>
    </source>
</evidence>
<dbReference type="GO" id="GO:0046872">
    <property type="term" value="F:metal ion binding"/>
    <property type="evidence" value="ECO:0007669"/>
    <property type="project" value="UniProtKB-KW"/>
</dbReference>
<organism evidence="13 15">
    <name type="scientific">Zhongshania marina</name>
    <dbReference type="NCBI Taxonomy" id="2304603"/>
    <lineage>
        <taxon>Bacteria</taxon>
        <taxon>Pseudomonadati</taxon>
        <taxon>Pseudomonadota</taxon>
        <taxon>Gammaproteobacteria</taxon>
        <taxon>Cellvibrionales</taxon>
        <taxon>Spongiibacteraceae</taxon>
        <taxon>Zhongshania</taxon>
    </lineage>
</organism>
<comment type="cofactor">
    <cofactor evidence="1 12">
        <name>Zn(2+)</name>
        <dbReference type="ChEBI" id="CHEBI:29105"/>
    </cofactor>
</comment>
<evidence type="ECO:0000313" key="13">
    <source>
        <dbReference type="EMBL" id="POP53625.1"/>
    </source>
</evidence>
<evidence type="ECO:0000256" key="11">
    <source>
        <dbReference type="ARBA" id="ARBA00024535"/>
    </source>
</evidence>
<name>A0A2S4HI11_9GAMM</name>
<dbReference type="SUPFAM" id="SSF54211">
    <property type="entry name" value="Ribosomal protein S5 domain 2-like"/>
    <property type="match status" value="2"/>
</dbReference>
<dbReference type="PANTHER" id="PTHR33694:SF1">
    <property type="entry name" value="UDP-3-O-ACYL-N-ACETYLGLUCOSAMINE DEACETYLASE 1, MITOCHONDRIAL-RELATED"/>
    <property type="match status" value="1"/>
</dbReference>
<dbReference type="RefSeq" id="WP_103683696.1">
    <property type="nucleotide sequence ID" value="NZ_PQGG01000013.1"/>
</dbReference>
<evidence type="ECO:0000256" key="5">
    <source>
        <dbReference type="ARBA" id="ARBA00022516"/>
    </source>
</evidence>
<comment type="similarity">
    <text evidence="12">Belongs to the LpxC family.</text>
</comment>
<evidence type="ECO:0000256" key="7">
    <source>
        <dbReference type="ARBA" id="ARBA00022723"/>
    </source>
</evidence>
<dbReference type="InterPro" id="IPR020568">
    <property type="entry name" value="Ribosomal_Su5_D2-typ_SF"/>
</dbReference>
<evidence type="ECO:0000256" key="10">
    <source>
        <dbReference type="ARBA" id="ARBA00023098"/>
    </source>
</evidence>
<keyword evidence="8 12" id="KW-0378">Hydrolase</keyword>
<comment type="caution">
    <text evidence="13">The sequence shown here is derived from an EMBL/GenBank/DDBJ whole genome shotgun (WGS) entry which is preliminary data.</text>
</comment>
<dbReference type="Proteomes" id="UP000274695">
    <property type="component" value="Unassembled WGS sequence"/>
</dbReference>
<evidence type="ECO:0000256" key="1">
    <source>
        <dbReference type="ARBA" id="ARBA00001947"/>
    </source>
</evidence>
<keyword evidence="5 12" id="KW-0444">Lipid biosynthesis</keyword>
<feature type="active site" description="Proton donor" evidence="12">
    <location>
        <position position="264"/>
    </location>
</feature>
<comment type="function">
    <text evidence="2 12">Catalyzes the hydrolysis of UDP-3-O-myristoyl-N-acetylglucosamine to form UDP-3-O-myristoylglucosamine and acetate, the committed step in lipid A biosynthesis.</text>
</comment>
<feature type="binding site" evidence="12">
    <location>
        <position position="78"/>
    </location>
    <ligand>
        <name>Zn(2+)</name>
        <dbReference type="ChEBI" id="CHEBI:29105"/>
    </ligand>
</feature>
<dbReference type="EC" id="3.5.1.108" evidence="4 12"/>
<keyword evidence="9 12" id="KW-0862">Zinc</keyword>
<dbReference type="OrthoDB" id="9802746at2"/>